<dbReference type="AlphaFoldDB" id="A0A344TT28"/>
<dbReference type="Proteomes" id="UP000251993">
    <property type="component" value="Plasmid unnamed1"/>
</dbReference>
<dbReference type="RefSeq" id="WP_114070540.1">
    <property type="nucleotide sequence ID" value="NZ_CP030851.1"/>
</dbReference>
<protein>
    <submittedName>
        <fullName evidence="1">Uncharacterized protein</fullName>
    </submittedName>
</protein>
<name>A0A344TT28_9BACT</name>
<accession>A0A344TT28</accession>
<dbReference type="KEGG" id="run:DR864_28410"/>
<geneLocation type="plasmid" evidence="1 2">
    <name>unnamed1</name>
</geneLocation>
<keyword evidence="2" id="KW-1185">Reference proteome</keyword>
<reference evidence="1 2" key="1">
    <citation type="submission" date="2018-07" db="EMBL/GenBank/DDBJ databases">
        <title>Genome sequencing of Runella.</title>
        <authorList>
            <person name="Baek M.-G."/>
            <person name="Yi H."/>
        </authorList>
    </citation>
    <scope>NUCLEOTIDE SEQUENCE [LARGE SCALE GENOMIC DNA]</scope>
    <source>
        <strain evidence="1 2">HYN0085</strain>
        <plasmid evidence="1 2">unnamed1</plasmid>
    </source>
</reference>
<evidence type="ECO:0000313" key="1">
    <source>
        <dbReference type="EMBL" id="AXE21799.1"/>
    </source>
</evidence>
<evidence type="ECO:0000313" key="2">
    <source>
        <dbReference type="Proteomes" id="UP000251993"/>
    </source>
</evidence>
<gene>
    <name evidence="1" type="ORF">DR864_28410</name>
</gene>
<proteinExistence type="predicted"/>
<dbReference type="EMBL" id="CP030851">
    <property type="protein sequence ID" value="AXE21799.1"/>
    <property type="molecule type" value="Genomic_DNA"/>
</dbReference>
<sequence length="110" mass="12358">MTTTEMKAYLDQNQQDLGSYVAIYGRVIEVTNTEIKVLCVGEQGTITISRADIKNRFAPISTSVEQLFLIETNKVEESTEQSRVSCSRKLSKVETDGSEIVFKDVIFKQS</sequence>
<organism evidence="1 2">
    <name type="scientific">Runella rosea</name>
    <dbReference type="NCBI Taxonomy" id="2259595"/>
    <lineage>
        <taxon>Bacteria</taxon>
        <taxon>Pseudomonadati</taxon>
        <taxon>Bacteroidota</taxon>
        <taxon>Cytophagia</taxon>
        <taxon>Cytophagales</taxon>
        <taxon>Spirosomataceae</taxon>
        <taxon>Runella</taxon>
    </lineage>
</organism>
<keyword evidence="1" id="KW-0614">Plasmid</keyword>